<dbReference type="InterPro" id="IPR038080">
    <property type="entry name" value="KapB_sf"/>
</dbReference>
<protein>
    <submittedName>
        <fullName evidence="1">Sporulation phosphorelay system protein KapB</fullName>
    </submittedName>
</protein>
<dbReference type="SMART" id="SM01298">
    <property type="entry name" value="KapB"/>
    <property type="match status" value="1"/>
</dbReference>
<accession>A0ABW0M2B9</accession>
<gene>
    <name evidence="1" type="primary">kapB</name>
    <name evidence="1" type="ORF">ACFPPD_26090</name>
</gene>
<organism evidence="1 2">
    <name type="scientific">Cohnella suwonensis</name>
    <dbReference type="NCBI Taxonomy" id="696072"/>
    <lineage>
        <taxon>Bacteria</taxon>
        <taxon>Bacillati</taxon>
        <taxon>Bacillota</taxon>
        <taxon>Bacilli</taxon>
        <taxon>Bacillales</taxon>
        <taxon>Paenibacillaceae</taxon>
        <taxon>Cohnella</taxon>
    </lineage>
</organism>
<name>A0ABW0M2B9_9BACL</name>
<keyword evidence="2" id="KW-1185">Reference proteome</keyword>
<dbReference type="RefSeq" id="WP_209749046.1">
    <property type="nucleotide sequence ID" value="NZ_JBHSMH010000118.1"/>
</dbReference>
<dbReference type="EMBL" id="JBHSMH010000118">
    <property type="protein sequence ID" value="MFC5472158.1"/>
    <property type="molecule type" value="Genomic_DNA"/>
</dbReference>
<dbReference type="Pfam" id="PF08810">
    <property type="entry name" value="KapB"/>
    <property type="match status" value="1"/>
</dbReference>
<dbReference type="InterPro" id="IPR014916">
    <property type="entry name" value="KapB"/>
</dbReference>
<dbReference type="SUPFAM" id="SSF141251">
    <property type="entry name" value="Kinase-associated protein B-like"/>
    <property type="match status" value="1"/>
</dbReference>
<dbReference type="Gene3D" id="2.30.30.430">
    <property type="entry name" value="Kinase associated protein B domain"/>
    <property type="match status" value="1"/>
</dbReference>
<proteinExistence type="predicted"/>
<evidence type="ECO:0000313" key="2">
    <source>
        <dbReference type="Proteomes" id="UP001596105"/>
    </source>
</evidence>
<evidence type="ECO:0000313" key="1">
    <source>
        <dbReference type="EMBL" id="MFC5472158.1"/>
    </source>
</evidence>
<reference evidence="2" key="1">
    <citation type="journal article" date="2019" name="Int. J. Syst. Evol. Microbiol.">
        <title>The Global Catalogue of Microorganisms (GCM) 10K type strain sequencing project: providing services to taxonomists for standard genome sequencing and annotation.</title>
        <authorList>
            <consortium name="The Broad Institute Genomics Platform"/>
            <consortium name="The Broad Institute Genome Sequencing Center for Infectious Disease"/>
            <person name="Wu L."/>
            <person name="Ma J."/>
        </authorList>
    </citation>
    <scope>NUCLEOTIDE SEQUENCE [LARGE SCALE GENOMIC DNA]</scope>
    <source>
        <strain evidence="2">CCUG 57113</strain>
    </source>
</reference>
<sequence>MKPIESASQLVRISYKTGEYVGEAVDGDDRRILVKVLAVLRHPTQGDLHSEFDPDAAIFHERKALSYTEKAWVPAQTVKPYGGALPDYRESLKAALEAEVARIDRLRRWSEKCLEKLGEARKDYGM</sequence>
<dbReference type="Proteomes" id="UP001596105">
    <property type="component" value="Unassembled WGS sequence"/>
</dbReference>
<comment type="caution">
    <text evidence="1">The sequence shown here is derived from an EMBL/GenBank/DDBJ whole genome shotgun (WGS) entry which is preliminary data.</text>
</comment>